<dbReference type="InterPro" id="IPR053151">
    <property type="entry name" value="RNase_H-like"/>
</dbReference>
<dbReference type="InterPro" id="IPR002156">
    <property type="entry name" value="RNaseH_domain"/>
</dbReference>
<dbReference type="PROSITE" id="PS50879">
    <property type="entry name" value="RNASE_H_1"/>
    <property type="match status" value="1"/>
</dbReference>
<name>A0A392N329_9FABA</name>
<dbReference type="CDD" id="cd06222">
    <property type="entry name" value="RNase_H_like"/>
    <property type="match status" value="1"/>
</dbReference>
<proteinExistence type="predicted"/>
<dbReference type="Proteomes" id="UP000265520">
    <property type="component" value="Unassembled WGS sequence"/>
</dbReference>
<keyword evidence="3" id="KW-1185">Reference proteome</keyword>
<dbReference type="GO" id="GO:0004523">
    <property type="term" value="F:RNA-DNA hybrid ribonuclease activity"/>
    <property type="evidence" value="ECO:0007669"/>
    <property type="project" value="InterPro"/>
</dbReference>
<evidence type="ECO:0000313" key="2">
    <source>
        <dbReference type="EMBL" id="MCH94217.1"/>
    </source>
</evidence>
<dbReference type="Gene3D" id="3.30.420.10">
    <property type="entry name" value="Ribonuclease H-like superfamily/Ribonuclease H"/>
    <property type="match status" value="1"/>
</dbReference>
<feature type="domain" description="RNase H type-1" evidence="1">
    <location>
        <begin position="31"/>
        <end position="158"/>
    </location>
</feature>
<evidence type="ECO:0000259" key="1">
    <source>
        <dbReference type="PROSITE" id="PS50879"/>
    </source>
</evidence>
<dbReference type="EMBL" id="LXQA010026803">
    <property type="protein sequence ID" value="MCH94217.1"/>
    <property type="molecule type" value="Genomic_DNA"/>
</dbReference>
<dbReference type="SUPFAM" id="SSF53098">
    <property type="entry name" value="Ribonuclease H-like"/>
    <property type="match status" value="1"/>
</dbReference>
<accession>A0A392N329</accession>
<dbReference type="Pfam" id="PF13456">
    <property type="entry name" value="RVT_3"/>
    <property type="match status" value="1"/>
</dbReference>
<dbReference type="AlphaFoldDB" id="A0A392N329"/>
<dbReference type="InterPro" id="IPR044730">
    <property type="entry name" value="RNase_H-like_dom_plant"/>
</dbReference>
<dbReference type="InterPro" id="IPR036397">
    <property type="entry name" value="RNaseH_sf"/>
</dbReference>
<protein>
    <submittedName>
        <fullName evidence="2">Ribonuclease H protein</fullName>
    </submittedName>
</protein>
<feature type="non-terminal residue" evidence="2">
    <location>
        <position position="158"/>
    </location>
</feature>
<comment type="caution">
    <text evidence="2">The sequence shown here is derived from an EMBL/GenBank/DDBJ whole genome shotgun (WGS) entry which is preliminary data.</text>
</comment>
<evidence type="ECO:0000313" key="3">
    <source>
        <dbReference type="Proteomes" id="UP000265520"/>
    </source>
</evidence>
<dbReference type="GO" id="GO:0003676">
    <property type="term" value="F:nucleic acid binding"/>
    <property type="evidence" value="ECO:0007669"/>
    <property type="project" value="InterPro"/>
</dbReference>
<sequence length="158" mass="17094">MVGDYEQAACNGKIAMDKARSITMVGWTPPKEGYVKLNTDGACKNQQIAGCGGIIRGSQGEWIVSFAKYIGKSSAFVAEMWGVVEGLRLAKRMGFRKVELNVDSETVVNAIRSGKLCSSVGVALAKEIRRLMAGEWVVEVSNIYREANRCANALAKEG</sequence>
<organism evidence="2 3">
    <name type="scientific">Trifolium medium</name>
    <dbReference type="NCBI Taxonomy" id="97028"/>
    <lineage>
        <taxon>Eukaryota</taxon>
        <taxon>Viridiplantae</taxon>
        <taxon>Streptophyta</taxon>
        <taxon>Embryophyta</taxon>
        <taxon>Tracheophyta</taxon>
        <taxon>Spermatophyta</taxon>
        <taxon>Magnoliopsida</taxon>
        <taxon>eudicotyledons</taxon>
        <taxon>Gunneridae</taxon>
        <taxon>Pentapetalae</taxon>
        <taxon>rosids</taxon>
        <taxon>fabids</taxon>
        <taxon>Fabales</taxon>
        <taxon>Fabaceae</taxon>
        <taxon>Papilionoideae</taxon>
        <taxon>50 kb inversion clade</taxon>
        <taxon>NPAAA clade</taxon>
        <taxon>Hologalegina</taxon>
        <taxon>IRL clade</taxon>
        <taxon>Trifolieae</taxon>
        <taxon>Trifolium</taxon>
    </lineage>
</organism>
<reference evidence="2 3" key="1">
    <citation type="journal article" date="2018" name="Front. Plant Sci.">
        <title>Red Clover (Trifolium pratense) and Zigzag Clover (T. medium) - A Picture of Genomic Similarities and Differences.</title>
        <authorList>
            <person name="Dluhosova J."/>
            <person name="Istvanek J."/>
            <person name="Nedelnik J."/>
            <person name="Repkova J."/>
        </authorList>
    </citation>
    <scope>NUCLEOTIDE SEQUENCE [LARGE SCALE GENOMIC DNA]</scope>
    <source>
        <strain evidence="3">cv. 10/8</strain>
        <tissue evidence="2">Leaf</tissue>
    </source>
</reference>
<dbReference type="InterPro" id="IPR012337">
    <property type="entry name" value="RNaseH-like_sf"/>
</dbReference>
<dbReference type="PANTHER" id="PTHR47723">
    <property type="entry name" value="OS05G0353850 PROTEIN"/>
    <property type="match status" value="1"/>
</dbReference>
<dbReference type="PANTHER" id="PTHR47723:SF19">
    <property type="entry name" value="POLYNUCLEOTIDYL TRANSFERASE, RIBONUCLEASE H-LIKE SUPERFAMILY PROTEIN"/>
    <property type="match status" value="1"/>
</dbReference>